<dbReference type="Proteomes" id="UP000818029">
    <property type="component" value="Chromosome A10"/>
</dbReference>
<protein>
    <recommendedName>
        <fullName evidence="3">RVP_2 domain-containing protein</fullName>
    </recommendedName>
</protein>
<evidence type="ECO:0000313" key="2">
    <source>
        <dbReference type="RefSeq" id="XP_016676293.2"/>
    </source>
</evidence>
<dbReference type="CDD" id="cd00303">
    <property type="entry name" value="retropepsin_like"/>
    <property type="match status" value="1"/>
</dbReference>
<proteinExistence type="predicted"/>
<dbReference type="PANTHER" id="PTHR15503">
    <property type="entry name" value="LDOC1 RELATED"/>
    <property type="match status" value="1"/>
</dbReference>
<organism evidence="1 2">
    <name type="scientific">Gossypium hirsutum</name>
    <name type="common">Upland cotton</name>
    <name type="synonym">Gossypium mexicanum</name>
    <dbReference type="NCBI Taxonomy" id="3635"/>
    <lineage>
        <taxon>Eukaryota</taxon>
        <taxon>Viridiplantae</taxon>
        <taxon>Streptophyta</taxon>
        <taxon>Embryophyta</taxon>
        <taxon>Tracheophyta</taxon>
        <taxon>Spermatophyta</taxon>
        <taxon>Magnoliopsida</taxon>
        <taxon>eudicotyledons</taxon>
        <taxon>Gunneridae</taxon>
        <taxon>Pentapetalae</taxon>
        <taxon>rosids</taxon>
        <taxon>malvids</taxon>
        <taxon>Malvales</taxon>
        <taxon>Malvaceae</taxon>
        <taxon>Malvoideae</taxon>
        <taxon>Gossypium</taxon>
    </lineage>
</organism>
<accession>A0A1U8IIU4</accession>
<dbReference type="KEGG" id="ghi:107895540"/>
<evidence type="ECO:0008006" key="3">
    <source>
        <dbReference type="Google" id="ProtNLM"/>
    </source>
</evidence>
<keyword evidence="1" id="KW-1185">Reference proteome</keyword>
<dbReference type="AlphaFoldDB" id="A0A1U8IIU4"/>
<dbReference type="Gene3D" id="2.40.70.10">
    <property type="entry name" value="Acid Proteases"/>
    <property type="match status" value="1"/>
</dbReference>
<dbReference type="PaxDb" id="3635-A0A1U8IIU4"/>
<gene>
    <name evidence="2" type="primary">LOC107895540</name>
</gene>
<sequence>MGRGHRAPGRGAGPTQTRQPTLVYATRYCEDGDALDIITDIGSTHSYVACSVSETLGIPHKSTSSEILVVSLLGQSIWVNKLFRDVPLEVQGMIFLANLMELPFGEFDLIFGMDWLMKHREDSEIVVIRERRNYLSNVISALVAEKLVMKGCEAFLAYINVSDSVNLLVKDIRTVRDSSDVFPEELQRLPLSREVEFGIELISGTNLVSIAPYRMALKGTSSACNDEGRYDEDVYRLPSVK</sequence>
<reference evidence="2" key="2">
    <citation type="submission" date="2025-08" db="UniProtKB">
        <authorList>
            <consortium name="RefSeq"/>
        </authorList>
    </citation>
    <scope>IDENTIFICATION</scope>
</reference>
<dbReference type="RefSeq" id="XP_016676293.2">
    <property type="nucleotide sequence ID" value="XM_016820804.2"/>
</dbReference>
<dbReference type="PANTHER" id="PTHR15503:SF45">
    <property type="entry name" value="RNA-DIRECTED DNA POLYMERASE HOMOLOG"/>
    <property type="match status" value="1"/>
</dbReference>
<reference evidence="1" key="1">
    <citation type="journal article" date="2020" name="Nat. Genet.">
        <title>Genomic diversifications of five Gossypium allopolyploid species and their impact on cotton improvement.</title>
        <authorList>
            <person name="Chen Z.J."/>
            <person name="Sreedasyam A."/>
            <person name="Ando A."/>
            <person name="Song Q."/>
            <person name="De Santiago L.M."/>
            <person name="Hulse-Kemp A.M."/>
            <person name="Ding M."/>
            <person name="Ye W."/>
            <person name="Kirkbride R.C."/>
            <person name="Jenkins J."/>
            <person name="Plott C."/>
            <person name="Lovell J."/>
            <person name="Lin Y.M."/>
            <person name="Vaughn R."/>
            <person name="Liu B."/>
            <person name="Simpson S."/>
            <person name="Scheffler B.E."/>
            <person name="Wen L."/>
            <person name="Saski C.A."/>
            <person name="Grover C.E."/>
            <person name="Hu G."/>
            <person name="Conover J.L."/>
            <person name="Carlson J.W."/>
            <person name="Shu S."/>
            <person name="Boston L.B."/>
            <person name="Williams M."/>
            <person name="Peterson D.G."/>
            <person name="McGee K."/>
            <person name="Jones D.C."/>
            <person name="Wendel J.F."/>
            <person name="Stelly D.M."/>
            <person name="Grimwood J."/>
            <person name="Schmutz J."/>
        </authorList>
    </citation>
    <scope>NUCLEOTIDE SEQUENCE [LARGE SCALE GENOMIC DNA]</scope>
    <source>
        <strain evidence="1">cv. TM-1</strain>
    </source>
</reference>
<dbReference type="InterPro" id="IPR032567">
    <property type="entry name" value="RTL1-rel"/>
</dbReference>
<dbReference type="GeneID" id="107895540"/>
<evidence type="ECO:0000313" key="1">
    <source>
        <dbReference type="Proteomes" id="UP000818029"/>
    </source>
</evidence>
<name>A0A1U8IIU4_GOSHI</name>
<dbReference type="Pfam" id="PF08284">
    <property type="entry name" value="RVP_2"/>
    <property type="match status" value="1"/>
</dbReference>
<dbReference type="InterPro" id="IPR021109">
    <property type="entry name" value="Peptidase_aspartic_dom_sf"/>
</dbReference>